<dbReference type="FunFam" id="3.30.200.20:FF:000076">
    <property type="entry name" value="CMGC/SRPK protein kinase"/>
    <property type="match status" value="1"/>
</dbReference>
<proteinExistence type="predicted"/>
<evidence type="ECO:0000313" key="12">
    <source>
        <dbReference type="EMBL" id="ONM09226.1"/>
    </source>
</evidence>
<feature type="compositionally biased region" description="Basic residues" evidence="10">
    <location>
        <begin position="275"/>
        <end position="286"/>
    </location>
</feature>
<feature type="compositionally biased region" description="Basic residues" evidence="10">
    <location>
        <begin position="325"/>
        <end position="337"/>
    </location>
</feature>
<keyword evidence="2" id="KW-0723">Serine/threonine-protein kinase</keyword>
<evidence type="ECO:0000256" key="9">
    <source>
        <dbReference type="PROSITE-ProRule" id="PRU10141"/>
    </source>
</evidence>
<dbReference type="Gene3D" id="3.30.200.20">
    <property type="entry name" value="Phosphorylase Kinase, domain 1"/>
    <property type="match status" value="1"/>
</dbReference>
<dbReference type="AlphaFoldDB" id="A0A1D6L4B1"/>
<evidence type="ECO:0000256" key="5">
    <source>
        <dbReference type="ARBA" id="ARBA00022777"/>
    </source>
</evidence>
<dbReference type="FunFam" id="1.10.510.10:FF:000362">
    <property type="entry name" value="Ser/arg-rich protein kinase 4"/>
    <property type="match status" value="1"/>
</dbReference>
<comment type="catalytic activity">
    <reaction evidence="8">
        <text>L-seryl-[protein] + ATP = O-phospho-L-seryl-[protein] + ADP + H(+)</text>
        <dbReference type="Rhea" id="RHEA:17989"/>
        <dbReference type="Rhea" id="RHEA-COMP:9863"/>
        <dbReference type="Rhea" id="RHEA-COMP:11604"/>
        <dbReference type="ChEBI" id="CHEBI:15378"/>
        <dbReference type="ChEBI" id="CHEBI:29999"/>
        <dbReference type="ChEBI" id="CHEBI:30616"/>
        <dbReference type="ChEBI" id="CHEBI:83421"/>
        <dbReference type="ChEBI" id="CHEBI:456216"/>
        <dbReference type="EC" id="2.7.11.1"/>
    </reaction>
</comment>
<evidence type="ECO:0000256" key="10">
    <source>
        <dbReference type="SAM" id="MobiDB-lite"/>
    </source>
</evidence>
<dbReference type="PANTHER" id="PTHR47634">
    <property type="entry name" value="PROTEIN KINASE DOMAIN-CONTAINING PROTEIN-RELATED"/>
    <property type="match status" value="1"/>
</dbReference>
<dbReference type="InterPro" id="IPR008271">
    <property type="entry name" value="Ser/Thr_kinase_AS"/>
</dbReference>
<dbReference type="InterPro" id="IPR000719">
    <property type="entry name" value="Prot_kinase_dom"/>
</dbReference>
<feature type="region of interest" description="Disordered" evidence="10">
    <location>
        <begin position="1"/>
        <end position="72"/>
    </location>
</feature>
<evidence type="ECO:0000256" key="6">
    <source>
        <dbReference type="ARBA" id="ARBA00022840"/>
    </source>
</evidence>
<evidence type="ECO:0000259" key="11">
    <source>
        <dbReference type="PROSITE" id="PS50011"/>
    </source>
</evidence>
<evidence type="ECO:0000256" key="4">
    <source>
        <dbReference type="ARBA" id="ARBA00022741"/>
    </source>
</evidence>
<dbReference type="InterPro" id="IPR011009">
    <property type="entry name" value="Kinase-like_dom_sf"/>
</dbReference>
<dbReference type="IntAct" id="A0A1D6L4B1">
    <property type="interactions" value="1"/>
</dbReference>
<dbReference type="PROSITE" id="PS00107">
    <property type="entry name" value="PROTEIN_KINASE_ATP"/>
    <property type="match status" value="1"/>
</dbReference>
<dbReference type="EMBL" id="CM007647">
    <property type="protein sequence ID" value="ONM09226.1"/>
    <property type="molecule type" value="Genomic_DNA"/>
</dbReference>
<dbReference type="PROSITE" id="PS50011">
    <property type="entry name" value="PROTEIN_KINASE_DOM"/>
    <property type="match status" value="1"/>
</dbReference>
<dbReference type="InterPro" id="IPR017441">
    <property type="entry name" value="Protein_kinase_ATP_BS"/>
</dbReference>
<gene>
    <name evidence="12" type="ORF">ZEAMMB73_Zm00001d034010</name>
</gene>
<dbReference type="SMART" id="SM00220">
    <property type="entry name" value="S_TKc"/>
    <property type="match status" value="1"/>
</dbReference>
<dbReference type="InParanoid" id="A0A1D6L4B1"/>
<keyword evidence="4 9" id="KW-0547">Nucleotide-binding</keyword>
<reference evidence="12" key="1">
    <citation type="submission" date="2015-12" db="EMBL/GenBank/DDBJ databases">
        <title>Update maize B73 reference genome by single molecule sequencing technologies.</title>
        <authorList>
            <consortium name="Maize Genome Sequencing Project"/>
            <person name="Ware D."/>
        </authorList>
    </citation>
    <scope>NUCLEOTIDE SEQUENCE [LARGE SCALE GENOMIC DNA]</scope>
    <source>
        <tissue evidence="12">Seedling</tissue>
    </source>
</reference>
<feature type="compositionally biased region" description="Polar residues" evidence="10">
    <location>
        <begin position="589"/>
        <end position="602"/>
    </location>
</feature>
<dbReference type="CDD" id="cd14136">
    <property type="entry name" value="STKc_SRPK"/>
    <property type="match status" value="1"/>
</dbReference>
<dbReference type="STRING" id="4577.A0A1D6L4B1"/>
<dbReference type="SUPFAM" id="SSF56112">
    <property type="entry name" value="Protein kinase-like (PK-like)"/>
    <property type="match status" value="2"/>
</dbReference>
<protein>
    <recommendedName>
        <fullName evidence="1">non-specific serine/threonine protein kinase</fullName>
        <ecNumber evidence="1">2.7.11.1</ecNumber>
    </recommendedName>
</protein>
<feature type="binding site" evidence="9">
    <location>
        <position position="122"/>
    </location>
    <ligand>
        <name>ATP</name>
        <dbReference type="ChEBI" id="CHEBI:30616"/>
    </ligand>
</feature>
<dbReference type="PROSITE" id="PS00108">
    <property type="entry name" value="PROTEIN_KINASE_ST"/>
    <property type="match status" value="1"/>
</dbReference>
<sequence>MAEAAAAGSLSRRRMQDEEGAAAGSLSRRRMQDEEGAAAIEADAGHRRRSEAEEAEDDVESSDYMSEDEGTEDYRRGGYHAVRVGDSFKQGTYVVQSKLGWGHFSTVWLAWDEAHSRYVALKVQKSAQHYTEAAMDEIKILKEIADGDPDDSKCVVKLLDHFKHSGPNGNHVCMVFEFLGDNLLTLIKYTDYRGIPLSMVKEICRHVLIGLDYLHRTLSIIHTDLKPENILLVSTIDPLKDPRRSGVPLLLPSESTDEPPPKVPAQSGNGGLTKNQKKKIRRKAKRAAAATSDGTSAVASADTDGSDDQGDMGTTNEGSSGTMKRATRDRRGSKGAKKMAMEADLKCKLVDFGNACWTYKQFTNDIQTRQYRCPEVILGSKYSTSADMWSFACICFELTTGDVLFDPHSGDNFDRDEPSSLSTFVCVGGGHMWEPPALGLHCPLYSYGLSNYDARILIKDYFDLLITDHFEGCIYVDSFKKVPFPYLNCFCDHLALMMELLGMMPRKIALGGRYSRDFFNRYGDLRHIRRLRFWPLNKVLMEKYEFTEINAHGMADFLVPILDFVPEKRPTAAQLLQHPWLDVGPLRQQPKTLPDSAQNSDDGVSEKQKKESEEREAMALELGNIAIDGAGGK</sequence>
<feature type="compositionally biased region" description="Acidic residues" evidence="10">
    <location>
        <begin position="53"/>
        <end position="71"/>
    </location>
</feature>
<evidence type="ECO:0000256" key="1">
    <source>
        <dbReference type="ARBA" id="ARBA00012513"/>
    </source>
</evidence>
<dbReference type="PANTHER" id="PTHR47634:SF9">
    <property type="entry name" value="PROTEIN KINASE DOMAIN-CONTAINING PROTEIN-RELATED"/>
    <property type="match status" value="1"/>
</dbReference>
<dbReference type="InterPro" id="IPR051334">
    <property type="entry name" value="SRPK"/>
</dbReference>
<dbReference type="Pfam" id="PF00069">
    <property type="entry name" value="Pkinase"/>
    <property type="match status" value="2"/>
</dbReference>
<feature type="domain" description="Protein kinase" evidence="11">
    <location>
        <begin position="93"/>
        <end position="581"/>
    </location>
</feature>
<keyword evidence="6 9" id="KW-0067">ATP-binding</keyword>
<accession>A0A1D6L4B1</accession>
<dbReference type="EC" id="2.7.11.1" evidence="1"/>
<evidence type="ECO:0000256" key="2">
    <source>
        <dbReference type="ARBA" id="ARBA00022527"/>
    </source>
</evidence>
<dbReference type="Gene3D" id="1.10.510.10">
    <property type="entry name" value="Transferase(Phosphotransferase) domain 1"/>
    <property type="match status" value="3"/>
</dbReference>
<evidence type="ECO:0000256" key="3">
    <source>
        <dbReference type="ARBA" id="ARBA00022679"/>
    </source>
</evidence>
<dbReference type="SMR" id="A0A1D6L4B1"/>
<dbReference type="FunCoup" id="A0A1D6L4B1">
    <property type="interactions" value="1691"/>
</dbReference>
<feature type="compositionally biased region" description="Basic and acidic residues" evidence="10">
    <location>
        <begin position="604"/>
        <end position="617"/>
    </location>
</feature>
<name>A0A1D6L4B1_MAIZE</name>
<feature type="compositionally biased region" description="Polar residues" evidence="10">
    <location>
        <begin position="312"/>
        <end position="322"/>
    </location>
</feature>
<keyword evidence="5 12" id="KW-0418">Kinase</keyword>
<feature type="region of interest" description="Disordered" evidence="10">
    <location>
        <begin position="243"/>
        <end position="337"/>
    </location>
</feature>
<organism evidence="12">
    <name type="scientific">Zea mays</name>
    <name type="common">Maize</name>
    <dbReference type="NCBI Taxonomy" id="4577"/>
    <lineage>
        <taxon>Eukaryota</taxon>
        <taxon>Viridiplantae</taxon>
        <taxon>Streptophyta</taxon>
        <taxon>Embryophyta</taxon>
        <taxon>Tracheophyta</taxon>
        <taxon>Spermatophyta</taxon>
        <taxon>Magnoliopsida</taxon>
        <taxon>Liliopsida</taxon>
        <taxon>Poales</taxon>
        <taxon>Poaceae</taxon>
        <taxon>PACMAD clade</taxon>
        <taxon>Panicoideae</taxon>
        <taxon>Andropogonodae</taxon>
        <taxon>Andropogoneae</taxon>
        <taxon>Tripsacinae</taxon>
        <taxon>Zea</taxon>
    </lineage>
</organism>
<evidence type="ECO:0000256" key="7">
    <source>
        <dbReference type="ARBA" id="ARBA00047899"/>
    </source>
</evidence>
<dbReference type="GO" id="GO:0004674">
    <property type="term" value="F:protein serine/threonine kinase activity"/>
    <property type="evidence" value="ECO:0007669"/>
    <property type="project" value="UniProtKB-KW"/>
</dbReference>
<dbReference type="GO" id="GO:0005524">
    <property type="term" value="F:ATP binding"/>
    <property type="evidence" value="ECO:0007669"/>
    <property type="project" value="UniProtKB-UniRule"/>
</dbReference>
<keyword evidence="3" id="KW-0808">Transferase</keyword>
<dbReference type="ExpressionAtlas" id="A0A1D6L4B1">
    <property type="expression patterns" value="baseline and differential"/>
</dbReference>
<comment type="catalytic activity">
    <reaction evidence="7">
        <text>L-threonyl-[protein] + ATP = O-phospho-L-threonyl-[protein] + ADP + H(+)</text>
        <dbReference type="Rhea" id="RHEA:46608"/>
        <dbReference type="Rhea" id="RHEA-COMP:11060"/>
        <dbReference type="Rhea" id="RHEA-COMP:11605"/>
        <dbReference type="ChEBI" id="CHEBI:15378"/>
        <dbReference type="ChEBI" id="CHEBI:30013"/>
        <dbReference type="ChEBI" id="CHEBI:30616"/>
        <dbReference type="ChEBI" id="CHEBI:61977"/>
        <dbReference type="ChEBI" id="CHEBI:456216"/>
        <dbReference type="EC" id="2.7.11.1"/>
    </reaction>
</comment>
<evidence type="ECO:0000256" key="8">
    <source>
        <dbReference type="ARBA" id="ARBA00048679"/>
    </source>
</evidence>
<feature type="region of interest" description="Disordered" evidence="10">
    <location>
        <begin position="587"/>
        <end position="617"/>
    </location>
</feature>